<evidence type="ECO:0000313" key="2">
    <source>
        <dbReference type="EMBL" id="EJX03571.1"/>
    </source>
</evidence>
<evidence type="ECO:0000256" key="1">
    <source>
        <dbReference type="SAM" id="Phobius"/>
    </source>
</evidence>
<keyword evidence="1" id="KW-0812">Transmembrane</keyword>
<proteinExistence type="predicted"/>
<evidence type="ECO:0008006" key="3">
    <source>
        <dbReference type="Google" id="ProtNLM"/>
    </source>
</evidence>
<accession>J9CTQ4</accession>
<dbReference type="InterPro" id="IPR045692">
    <property type="entry name" value="DUF6057"/>
</dbReference>
<gene>
    <name evidence="2" type="ORF">EVA_08326</name>
</gene>
<feature type="transmembrane region" description="Helical" evidence="1">
    <location>
        <begin position="274"/>
        <end position="294"/>
    </location>
</feature>
<reference evidence="2" key="1">
    <citation type="journal article" date="2012" name="PLoS ONE">
        <title>Gene sets for utilization of primary and secondary nutrition supplies in the distal gut of endangered iberian lynx.</title>
        <authorList>
            <person name="Alcaide M."/>
            <person name="Messina E."/>
            <person name="Richter M."/>
            <person name="Bargiela R."/>
            <person name="Peplies J."/>
            <person name="Huws S.A."/>
            <person name="Newbold C.J."/>
            <person name="Golyshin P.N."/>
            <person name="Simon M.A."/>
            <person name="Lopez G."/>
            <person name="Yakimov M.M."/>
            <person name="Ferrer M."/>
        </authorList>
    </citation>
    <scope>NUCLEOTIDE SEQUENCE</scope>
</reference>
<keyword evidence="1" id="KW-1133">Transmembrane helix</keyword>
<organism evidence="2">
    <name type="scientific">gut metagenome</name>
    <dbReference type="NCBI Taxonomy" id="749906"/>
    <lineage>
        <taxon>unclassified sequences</taxon>
        <taxon>metagenomes</taxon>
        <taxon>organismal metagenomes</taxon>
    </lineage>
</organism>
<sequence>MNYVNSKKKMQSIKKETLLMGVSLLTLCILLGVHLTRTCTYLYAYIEQFRLFQENGEYALRLASRPGGPMEYMTTYLLQFFVYPGVGAGVTLLFWAASALALRQVCRRLMPQQEVPLLYLLPGLLAVLASFNFNYHWECTGSLVLTAWALAGYLRVKRPWLRLGVGVVSAWALFYLTGPAWLAAWLCFLLYEWLTDSRVKVAIGGATLLAMLPAVLGYQTGLAGEFRIAFLPDAYTNPRLPGQPLLYALWLSLPLVMGLAAWGRRLPQIRKRGMSNGVLLFQWLLMVGGLQIGIRHYESQSMTLVQELDYHARYRQWDALLAAPLRSDQNALHAAYQNLALAEKGWLADQLLNFPQVGPEGLCPSWNRLTTVSTLLSDIYYAMGQIGLSQRMAFEGMVASEWAVNPRLLLRLVQTNLILGNHAVARRYVRLLEETSTYKKQAAAFRVWLDRDEAVERDPELGGKRRFLQGAQGLTNLATVPGDLLQQVQLHPDAALPFDYVCAYFLLTKDVITWKQWLESTPPVAAEESRDSQENVLPATVLSRAQQSRPLPILLQEALIMMYENDPACWASKGVTESVRQRFEGFRRTLLENRGNQLLASKLRSGYGHTFWYYYLFQK</sequence>
<feature type="transmembrane region" description="Helical" evidence="1">
    <location>
        <begin position="244"/>
        <end position="262"/>
    </location>
</feature>
<comment type="caution">
    <text evidence="2">The sequence shown here is derived from an EMBL/GenBank/DDBJ whole genome shotgun (WGS) entry which is preliminary data.</text>
</comment>
<dbReference type="Pfam" id="PF19529">
    <property type="entry name" value="DUF6057"/>
    <property type="match status" value="1"/>
</dbReference>
<name>J9CTQ4_9ZZZZ</name>
<feature type="transmembrane region" description="Helical" evidence="1">
    <location>
        <begin position="168"/>
        <end position="191"/>
    </location>
</feature>
<feature type="transmembrane region" description="Helical" evidence="1">
    <location>
        <begin position="203"/>
        <end position="224"/>
    </location>
</feature>
<dbReference type="EMBL" id="AMCI01002112">
    <property type="protein sequence ID" value="EJX03571.1"/>
    <property type="molecule type" value="Genomic_DNA"/>
</dbReference>
<keyword evidence="1" id="KW-0472">Membrane</keyword>
<dbReference type="AlphaFoldDB" id="J9CTQ4"/>
<feature type="transmembrane region" description="Helical" evidence="1">
    <location>
        <begin position="76"/>
        <end position="96"/>
    </location>
</feature>
<protein>
    <recommendedName>
        <fullName evidence="3">Transmembrane protein</fullName>
    </recommendedName>
</protein>
<feature type="transmembrane region" description="Helical" evidence="1">
    <location>
        <begin position="117"/>
        <end position="135"/>
    </location>
</feature>